<reference evidence="2 3" key="1">
    <citation type="submission" date="2024-11" db="EMBL/GenBank/DDBJ databases">
        <title>A near-complete genome assembly of Cinchona calisaya.</title>
        <authorList>
            <person name="Lian D.C."/>
            <person name="Zhao X.W."/>
            <person name="Wei L."/>
        </authorList>
    </citation>
    <scope>NUCLEOTIDE SEQUENCE [LARGE SCALE GENOMIC DNA]</scope>
    <source>
        <tissue evidence="2">Nenye</tissue>
    </source>
</reference>
<organism evidence="2 3">
    <name type="scientific">Cinchona calisaya</name>
    <dbReference type="NCBI Taxonomy" id="153742"/>
    <lineage>
        <taxon>Eukaryota</taxon>
        <taxon>Viridiplantae</taxon>
        <taxon>Streptophyta</taxon>
        <taxon>Embryophyta</taxon>
        <taxon>Tracheophyta</taxon>
        <taxon>Spermatophyta</taxon>
        <taxon>Magnoliopsida</taxon>
        <taxon>eudicotyledons</taxon>
        <taxon>Gunneridae</taxon>
        <taxon>Pentapetalae</taxon>
        <taxon>asterids</taxon>
        <taxon>lamiids</taxon>
        <taxon>Gentianales</taxon>
        <taxon>Rubiaceae</taxon>
        <taxon>Cinchonoideae</taxon>
        <taxon>Cinchoneae</taxon>
        <taxon>Cinchona</taxon>
    </lineage>
</organism>
<dbReference type="AlphaFoldDB" id="A0ABD3APT2"/>
<dbReference type="PANTHER" id="PTHR33064">
    <property type="entry name" value="POL PROTEIN"/>
    <property type="match status" value="1"/>
</dbReference>
<evidence type="ECO:0000313" key="2">
    <source>
        <dbReference type="EMBL" id="KAL3533059.1"/>
    </source>
</evidence>
<keyword evidence="3" id="KW-1185">Reference proteome</keyword>
<dbReference type="SUPFAM" id="SSF56672">
    <property type="entry name" value="DNA/RNA polymerases"/>
    <property type="match status" value="1"/>
</dbReference>
<dbReference type="PANTHER" id="PTHR33064:SF37">
    <property type="entry name" value="RIBONUCLEASE H"/>
    <property type="match status" value="1"/>
</dbReference>
<dbReference type="FunFam" id="3.30.70.270:FF:000020">
    <property type="entry name" value="Transposon Tf2-6 polyprotein-like Protein"/>
    <property type="match status" value="1"/>
</dbReference>
<dbReference type="EMBL" id="JBJUIK010000003">
    <property type="protein sequence ID" value="KAL3533059.1"/>
    <property type="molecule type" value="Genomic_DNA"/>
</dbReference>
<proteinExistence type="predicted"/>
<feature type="domain" description="Reverse transcriptase/retrotransposon-derived protein RNase H-like" evidence="1">
    <location>
        <begin position="51"/>
        <end position="98"/>
    </location>
</feature>
<dbReference type="Proteomes" id="UP001630127">
    <property type="component" value="Unassembled WGS sequence"/>
</dbReference>
<comment type="caution">
    <text evidence="2">The sequence shown here is derived from an EMBL/GenBank/DDBJ whole genome shotgun (WGS) entry which is preliminary data.</text>
</comment>
<dbReference type="InterPro" id="IPR043502">
    <property type="entry name" value="DNA/RNA_pol_sf"/>
</dbReference>
<dbReference type="Gene3D" id="3.30.70.270">
    <property type="match status" value="1"/>
</dbReference>
<dbReference type="InterPro" id="IPR043128">
    <property type="entry name" value="Rev_trsase/Diguanyl_cyclase"/>
</dbReference>
<dbReference type="Pfam" id="PF17919">
    <property type="entry name" value="RT_RNaseH_2"/>
    <property type="match status" value="1"/>
</dbReference>
<dbReference type="InterPro" id="IPR051320">
    <property type="entry name" value="Viral_Replic_Matur_Polypro"/>
</dbReference>
<gene>
    <name evidence="2" type="ORF">ACH5RR_006580</name>
</gene>
<evidence type="ECO:0000313" key="3">
    <source>
        <dbReference type="Proteomes" id="UP001630127"/>
    </source>
</evidence>
<dbReference type="InterPro" id="IPR041577">
    <property type="entry name" value="RT_RNaseH_2"/>
</dbReference>
<accession>A0ABD3APT2</accession>
<sequence>MVSWQVPSLVNALKGFLGLNGYYRRFVKGYGLIAKILTILLKKDAFEYIVETDQTFFQLKQAMSNTLVLTLLDFSQPFILEIDASHRALGAVLMEKRNP</sequence>
<evidence type="ECO:0000259" key="1">
    <source>
        <dbReference type="Pfam" id="PF17919"/>
    </source>
</evidence>
<protein>
    <recommendedName>
        <fullName evidence="1">Reverse transcriptase/retrotransposon-derived protein RNase H-like domain-containing protein</fullName>
    </recommendedName>
</protein>
<name>A0ABD3APT2_9GENT</name>